<dbReference type="InterPro" id="IPR001611">
    <property type="entry name" value="Leu-rich_rpt"/>
</dbReference>
<dbReference type="OrthoDB" id="195633at2759"/>
<evidence type="ECO:0000256" key="8">
    <source>
        <dbReference type="ARBA" id="ARBA00022777"/>
    </source>
</evidence>
<evidence type="ECO:0000256" key="7">
    <source>
        <dbReference type="ARBA" id="ARBA00022741"/>
    </source>
</evidence>
<evidence type="ECO:0000256" key="4">
    <source>
        <dbReference type="ARBA" id="ARBA00022614"/>
    </source>
</evidence>
<feature type="region of interest" description="Disordered" evidence="13">
    <location>
        <begin position="1624"/>
        <end position="1705"/>
    </location>
</feature>
<reference evidence="16 17" key="1">
    <citation type="submission" date="2017-12" db="EMBL/GenBank/DDBJ databases">
        <title>Sequencing, de novo assembly and annotation of complete genome of a new Thraustochytrid species, strain FCC1311.</title>
        <authorList>
            <person name="Sedici K."/>
            <person name="Godart F."/>
            <person name="Aiese Cigliano R."/>
            <person name="Sanseverino W."/>
            <person name="Barakat M."/>
            <person name="Ortet P."/>
            <person name="Marechal E."/>
            <person name="Cagnac O."/>
            <person name="Amato A."/>
        </authorList>
    </citation>
    <scope>NUCLEOTIDE SEQUENCE [LARGE SCALE GENOMIC DNA]</scope>
</reference>
<comment type="similarity">
    <text evidence="1">Belongs to the sulfatase family.</text>
</comment>
<evidence type="ECO:0000256" key="14">
    <source>
        <dbReference type="SAM" id="SignalP"/>
    </source>
</evidence>
<gene>
    <name evidence="16" type="ORF">FCC1311_107162</name>
</gene>
<keyword evidence="5" id="KW-0808">Transferase</keyword>
<dbReference type="Pfam" id="PF00069">
    <property type="entry name" value="Pkinase"/>
    <property type="match status" value="1"/>
</dbReference>
<dbReference type="InterPro" id="IPR032675">
    <property type="entry name" value="LRR_dom_sf"/>
</dbReference>
<feature type="region of interest" description="Disordered" evidence="13">
    <location>
        <begin position="1509"/>
        <end position="1587"/>
    </location>
</feature>
<dbReference type="FunFam" id="3.30.200.20:FF:000075">
    <property type="entry name" value="Probable serine/threonine-protein kinase WNK1"/>
    <property type="match status" value="1"/>
</dbReference>
<evidence type="ECO:0000256" key="9">
    <source>
        <dbReference type="ARBA" id="ARBA00022801"/>
    </source>
</evidence>
<dbReference type="EMBL" id="BEYU01000196">
    <property type="protein sequence ID" value="GBG34492.1"/>
    <property type="molecule type" value="Genomic_DNA"/>
</dbReference>
<dbReference type="InterPro" id="IPR008271">
    <property type="entry name" value="Ser/Thr_kinase_AS"/>
</dbReference>
<feature type="region of interest" description="Disordered" evidence="13">
    <location>
        <begin position="1720"/>
        <end position="1788"/>
    </location>
</feature>
<dbReference type="GO" id="GO:0004674">
    <property type="term" value="F:protein serine/threonine kinase activity"/>
    <property type="evidence" value="ECO:0007669"/>
    <property type="project" value="UniProtKB-KW"/>
</dbReference>
<name>A0A2R5GUF4_9STRA</name>
<dbReference type="InterPro" id="IPR050588">
    <property type="entry name" value="WNK_Ser-Thr_kinase"/>
</dbReference>
<proteinExistence type="inferred from homology"/>
<keyword evidence="9" id="KW-0378">Hydrolase</keyword>
<dbReference type="InterPro" id="IPR000719">
    <property type="entry name" value="Prot_kinase_dom"/>
</dbReference>
<comment type="catalytic activity">
    <reaction evidence="11">
        <text>L-threonyl-[protein] + ATP = O-phospho-L-threonyl-[protein] + ADP + H(+)</text>
        <dbReference type="Rhea" id="RHEA:46608"/>
        <dbReference type="Rhea" id="RHEA-COMP:11060"/>
        <dbReference type="Rhea" id="RHEA-COMP:11605"/>
        <dbReference type="ChEBI" id="CHEBI:15378"/>
        <dbReference type="ChEBI" id="CHEBI:30013"/>
        <dbReference type="ChEBI" id="CHEBI:30616"/>
        <dbReference type="ChEBI" id="CHEBI:61977"/>
        <dbReference type="ChEBI" id="CHEBI:456216"/>
        <dbReference type="EC" id="2.7.11.1"/>
    </reaction>
</comment>
<evidence type="ECO:0000256" key="11">
    <source>
        <dbReference type="ARBA" id="ARBA00047899"/>
    </source>
</evidence>
<feature type="region of interest" description="Disordered" evidence="13">
    <location>
        <begin position="1315"/>
        <end position="1361"/>
    </location>
</feature>
<feature type="compositionally biased region" description="Basic and acidic residues" evidence="13">
    <location>
        <begin position="1161"/>
        <end position="1180"/>
    </location>
</feature>
<dbReference type="Gene3D" id="3.40.720.10">
    <property type="entry name" value="Alkaline Phosphatase, subunit A"/>
    <property type="match status" value="1"/>
</dbReference>
<evidence type="ECO:0000256" key="13">
    <source>
        <dbReference type="SAM" id="MobiDB-lite"/>
    </source>
</evidence>
<comment type="catalytic activity">
    <reaction evidence="12">
        <text>L-seryl-[protein] + ATP = O-phospho-L-seryl-[protein] + ADP + H(+)</text>
        <dbReference type="Rhea" id="RHEA:17989"/>
        <dbReference type="Rhea" id="RHEA-COMP:9863"/>
        <dbReference type="Rhea" id="RHEA-COMP:11604"/>
        <dbReference type="ChEBI" id="CHEBI:15378"/>
        <dbReference type="ChEBI" id="CHEBI:29999"/>
        <dbReference type="ChEBI" id="CHEBI:30616"/>
        <dbReference type="ChEBI" id="CHEBI:83421"/>
        <dbReference type="ChEBI" id="CHEBI:456216"/>
        <dbReference type="EC" id="2.7.11.1"/>
    </reaction>
</comment>
<dbReference type="SMART" id="SM00369">
    <property type="entry name" value="LRR_TYP"/>
    <property type="match status" value="6"/>
</dbReference>
<feature type="compositionally biased region" description="Low complexity" evidence="13">
    <location>
        <begin position="1640"/>
        <end position="1655"/>
    </location>
</feature>
<feature type="compositionally biased region" description="Acidic residues" evidence="13">
    <location>
        <begin position="886"/>
        <end position="896"/>
    </location>
</feature>
<dbReference type="PANTHER" id="PTHR13902">
    <property type="entry name" value="SERINE/THREONINE-PROTEIN KINASE WNK WITH NO LYSINE -RELATED"/>
    <property type="match status" value="1"/>
</dbReference>
<organism evidence="16 17">
    <name type="scientific">Hondaea fermentalgiana</name>
    <dbReference type="NCBI Taxonomy" id="2315210"/>
    <lineage>
        <taxon>Eukaryota</taxon>
        <taxon>Sar</taxon>
        <taxon>Stramenopiles</taxon>
        <taxon>Bigyra</taxon>
        <taxon>Labyrinthulomycetes</taxon>
        <taxon>Thraustochytrida</taxon>
        <taxon>Thraustochytriidae</taxon>
        <taxon>Hondaea</taxon>
    </lineage>
</organism>
<feature type="compositionally biased region" description="Low complexity" evidence="13">
    <location>
        <begin position="1896"/>
        <end position="1939"/>
    </location>
</feature>
<evidence type="ECO:0000259" key="15">
    <source>
        <dbReference type="PROSITE" id="PS50011"/>
    </source>
</evidence>
<keyword evidence="7" id="KW-0547">Nucleotide-binding</keyword>
<dbReference type="SUPFAM" id="SSF53649">
    <property type="entry name" value="Alkaline phosphatase-like"/>
    <property type="match status" value="1"/>
</dbReference>
<dbReference type="Gene3D" id="1.10.510.10">
    <property type="entry name" value="Transferase(Phosphotransferase) domain 1"/>
    <property type="match status" value="1"/>
</dbReference>
<protein>
    <recommendedName>
        <fullName evidence="2">non-specific serine/threonine protein kinase</fullName>
        <ecNumber evidence="2">2.7.11.1</ecNumber>
    </recommendedName>
</protein>
<accession>A0A2R5GUF4</accession>
<evidence type="ECO:0000256" key="6">
    <source>
        <dbReference type="ARBA" id="ARBA00022737"/>
    </source>
</evidence>
<dbReference type="PROSITE" id="PS00108">
    <property type="entry name" value="PROTEIN_KINASE_ST"/>
    <property type="match status" value="1"/>
</dbReference>
<dbReference type="GO" id="GO:0016787">
    <property type="term" value="F:hydrolase activity"/>
    <property type="evidence" value="ECO:0007669"/>
    <property type="project" value="UniProtKB-KW"/>
</dbReference>
<dbReference type="Gene3D" id="3.30.200.20">
    <property type="entry name" value="Phosphorylase Kinase, domain 1"/>
    <property type="match status" value="1"/>
</dbReference>
<feature type="domain" description="Protein kinase" evidence="15">
    <location>
        <begin position="918"/>
        <end position="1175"/>
    </location>
</feature>
<feature type="compositionally biased region" description="Pro residues" evidence="13">
    <location>
        <begin position="1518"/>
        <end position="1539"/>
    </location>
</feature>
<dbReference type="PROSITE" id="PS51450">
    <property type="entry name" value="LRR"/>
    <property type="match status" value="2"/>
</dbReference>
<feature type="region of interest" description="Disordered" evidence="13">
    <location>
        <begin position="1161"/>
        <end position="1250"/>
    </location>
</feature>
<feature type="compositionally biased region" description="Polar residues" evidence="13">
    <location>
        <begin position="726"/>
        <end position="738"/>
    </location>
</feature>
<evidence type="ECO:0000256" key="10">
    <source>
        <dbReference type="ARBA" id="ARBA00022840"/>
    </source>
</evidence>
<keyword evidence="14" id="KW-0732">Signal</keyword>
<feature type="compositionally biased region" description="Polar residues" evidence="13">
    <location>
        <begin position="1225"/>
        <end position="1236"/>
    </location>
</feature>
<dbReference type="InParanoid" id="A0A2R5GUF4"/>
<dbReference type="GO" id="GO:0005524">
    <property type="term" value="F:ATP binding"/>
    <property type="evidence" value="ECO:0007669"/>
    <property type="project" value="UniProtKB-KW"/>
</dbReference>
<feature type="compositionally biased region" description="Acidic residues" evidence="13">
    <location>
        <begin position="1720"/>
        <end position="1730"/>
    </location>
</feature>
<dbReference type="Gene3D" id="3.80.10.10">
    <property type="entry name" value="Ribonuclease Inhibitor"/>
    <property type="match status" value="2"/>
</dbReference>
<feature type="compositionally biased region" description="Low complexity" evidence="13">
    <location>
        <begin position="1350"/>
        <end position="1361"/>
    </location>
</feature>
<dbReference type="Pfam" id="PF13855">
    <property type="entry name" value="LRR_8"/>
    <property type="match status" value="2"/>
</dbReference>
<dbReference type="Gene3D" id="2.30.30.140">
    <property type="match status" value="1"/>
</dbReference>
<dbReference type="CDD" id="cd13983">
    <property type="entry name" value="STKc_WNK"/>
    <property type="match status" value="1"/>
</dbReference>
<dbReference type="Gene3D" id="3.30.1120.10">
    <property type="match status" value="1"/>
</dbReference>
<feature type="region of interest" description="Disordered" evidence="13">
    <location>
        <begin position="1845"/>
        <end position="1939"/>
    </location>
</feature>
<evidence type="ECO:0000256" key="5">
    <source>
        <dbReference type="ARBA" id="ARBA00022679"/>
    </source>
</evidence>
<dbReference type="InterPro" id="IPR003591">
    <property type="entry name" value="Leu-rich_rpt_typical-subtyp"/>
</dbReference>
<dbReference type="CDD" id="cd04508">
    <property type="entry name" value="Tudor_SF"/>
    <property type="match status" value="1"/>
</dbReference>
<feature type="compositionally biased region" description="Polar residues" evidence="13">
    <location>
        <begin position="1332"/>
        <end position="1344"/>
    </location>
</feature>
<keyword evidence="17" id="KW-1185">Reference proteome</keyword>
<evidence type="ECO:0000256" key="3">
    <source>
        <dbReference type="ARBA" id="ARBA00022527"/>
    </source>
</evidence>
<dbReference type="SMART" id="SM00364">
    <property type="entry name" value="LRR_BAC"/>
    <property type="match status" value="4"/>
</dbReference>
<dbReference type="EC" id="2.7.11.1" evidence="2"/>
<evidence type="ECO:0000313" key="17">
    <source>
        <dbReference type="Proteomes" id="UP000241890"/>
    </source>
</evidence>
<keyword evidence="6" id="KW-0677">Repeat</keyword>
<dbReference type="Pfam" id="PF00884">
    <property type="entry name" value="Sulfatase"/>
    <property type="match status" value="1"/>
</dbReference>
<evidence type="ECO:0000313" key="16">
    <source>
        <dbReference type="EMBL" id="GBG34492.1"/>
    </source>
</evidence>
<comment type="caution">
    <text evidence="16">The sequence shown here is derived from an EMBL/GenBank/DDBJ whole genome shotgun (WGS) entry which is preliminary data.</text>
</comment>
<feature type="compositionally biased region" description="Polar residues" evidence="13">
    <location>
        <begin position="1854"/>
        <end position="1888"/>
    </location>
</feature>
<dbReference type="InterPro" id="IPR000917">
    <property type="entry name" value="Sulfatase_N"/>
</dbReference>
<dbReference type="InterPro" id="IPR017850">
    <property type="entry name" value="Alkaline_phosphatase_core_sf"/>
</dbReference>
<feature type="compositionally biased region" description="Basic and acidic residues" evidence="13">
    <location>
        <begin position="760"/>
        <end position="772"/>
    </location>
</feature>
<feature type="region of interest" description="Disordered" evidence="13">
    <location>
        <begin position="726"/>
        <end position="794"/>
    </location>
</feature>
<dbReference type="InterPro" id="IPR024607">
    <property type="entry name" value="Sulfatase_CS"/>
</dbReference>
<evidence type="ECO:0000256" key="1">
    <source>
        <dbReference type="ARBA" id="ARBA00008779"/>
    </source>
</evidence>
<feature type="signal peptide" evidence="14">
    <location>
        <begin position="1"/>
        <end position="30"/>
    </location>
</feature>
<dbReference type="PROSITE" id="PS50011">
    <property type="entry name" value="PROTEIN_KINASE_DOM"/>
    <property type="match status" value="1"/>
</dbReference>
<dbReference type="Proteomes" id="UP000241890">
    <property type="component" value="Unassembled WGS sequence"/>
</dbReference>
<dbReference type="PROSITE" id="PS00149">
    <property type="entry name" value="SULFATASE_2"/>
    <property type="match status" value="1"/>
</dbReference>
<sequence>MRSSSMRAALARGLVLVVAALALDATHGEAACDEVAKPNVVIFYTDDQGYGDRQKYNPEILSMPNLEALADGGLEYTNGHSAAVVCTPSRFAILTGVYAFRERGGGGAIGASATPMVPGYATLASLLKSVGYRTYMSGKWHLGMDIPEDLEGEIYGGPADVGFDEFFGIPASMNYGSLAYIRNRSFTETPSVYTKKVTNKQLSCPPVIDERNFCKTYLLRFPYTTNGKTSVGSTFRADYCMSNITTEAMQMIETHVTTRPEQPFFIYIPVTAPHLPHVPHPDFAGTNNYGAYADFLEETDFRLGEIMQKLQDLGVYNDTLIIYSSDNGPEGPGKFRATGLESTSIFAGAKRTLWEGGHRVPFIMHWPNGIQAGTKWSEAVSQVDLFATFAEMTGAEIGAEDGRDSFSLWQTMCDIDSATNVREGQPLVIEGSRAQLAITCNDFKYNADQKRKIFDLGKSPAENIFHKKKKDWKSYGKKLQKLANDIKKDGHSDKTECPSLPTFNQGNEKRKAKSLRTLDLRSNQITLVPVDLSRLTKLKTLNLSHNKITSLPSGLEALAALQTLKLDANQLTTLPALPASIKQLTVSQNRLQEVPASVGNVTSLVELDMSENAITTVPAWLANLSRLLSVNLSHNRITTIEDGLGASMSLQTLLLASNRLHSIPVPVLEAAALGRLRVEGNQITKEQLMASPGWPKFDEKRKALVSKQIAGGMTDTDRSICATMSQDAAPSSNPQQEHQGVEDEKKSAATTVASIPSEAPSKEKDVATEEHSGLPPLSQQIGFHAPLDLTGPDGKPPSMAALAVAETAVQVAANNHYTTVNSPFDTDTEASAPALAGENAASAATHAESAKDAQAGPSAPESTSATREVVTRTTKQSNAENIGMGDDNDDDDDDEATTPSTAKRKNKIVDRSPTGRYVRFNDLLGEGAFKKVYRAYDTTQGVEVAWNQVKVSRMSPAARQRVMQEMKILQNLDHPSIIHFFSSFLKQEAEAVIFITEMMASGTLKEFIQNRPVLLRIVKRWCRHILNALTYLHKHDPPIIHRDLKCDNIFINGSTGDIRIGDLGLASHLRNGAAKTVLGTPEYMAPEMFEELYDEQVDIYAFGMCVLEMITKETPFMECQSAPQIYKKVIAGTTPACFDRVIDGPAKDFIFQCIKMRPAGERRPSAEELRKDPFLQKREADPEDDIDCQELLKPGTEPCMQRTDSTDSFTGTDGPIEMPMPPTQEFKQQAASTQEPRNGHHSVEQGTDTKIPVAEDAKASSQAGSLKLSSEFEHDIRRNAPLSPRSDHEVHEFSADSLRLNGGFALDDAASVGAASLPPPSTSPIPTSAASVHSQDTAPPSNSLIPPERSASAAGVAAAPPGKKVRVTLGRGTSVEARYGGESEWFPGKIQEINQDGTMAIKYMDQDYEARVTFAGAARTTGAVQQQQRKQIKTTAKFPYNIKADDPDSVTKELCQEMGIASGEHDTIAQKIASIVEDYKQYQQQQASGAASQTGARSEPFSVIVDQRGSPHANQHVPPVPSQSPGLGPSPVPTPPPSAPHAGSQQVGNYSDQRRAPTGTPQVQSDTTYTPGDGGGGPLSSLSMENQQNLAEFDRLLSEEMERFNEVRLAYQKKVDELNRMRELAGRQSQGVPPLPTLPTAPETSAAAVAAAAAARSGNEPDLNSVSPGTSETANGGASDSAPSPGTAVQGLPGLPPVTPLFLSPAPLSVAGLQHLADEIAEFDPDDDSEEAKQRRRFEAEERTRRKKQLGRQQMTEEALAAEKKLTDQITLGAEEATKTRSQTPLRDQVRRTEFAPSIPAGPGAVIPPTTAAINRTATTGFFPGVSLQNSASQASRPVSLNLQRNFSEPGFQPQHNMSLHSSSLVEQRNLSDTNLRQPFSSQFSQRPFQMPASAQPQGQPQQNQQQQNPQQQQQQNPQQQQQQQPQQNNQQQPQHQQK</sequence>
<feature type="compositionally biased region" description="Basic and acidic residues" evidence="13">
    <location>
        <begin position="1731"/>
        <end position="1744"/>
    </location>
</feature>
<feature type="compositionally biased region" description="Low complexity" evidence="13">
    <location>
        <begin position="837"/>
        <end position="847"/>
    </location>
</feature>
<feature type="compositionally biased region" description="Polar residues" evidence="13">
    <location>
        <begin position="860"/>
        <end position="880"/>
    </location>
</feature>
<evidence type="ECO:0000256" key="2">
    <source>
        <dbReference type="ARBA" id="ARBA00012513"/>
    </source>
</evidence>
<keyword evidence="3" id="KW-0723">Serine/threonine-protein kinase</keyword>
<feature type="chain" id="PRO_5015311877" description="non-specific serine/threonine protein kinase" evidence="14">
    <location>
        <begin position="31"/>
        <end position="1939"/>
    </location>
</feature>
<dbReference type="SUPFAM" id="SSF56112">
    <property type="entry name" value="Protein kinase-like (PK-like)"/>
    <property type="match status" value="1"/>
</dbReference>
<keyword evidence="10" id="KW-0067">ATP-binding</keyword>
<keyword evidence="8 16" id="KW-0418">Kinase</keyword>
<feature type="compositionally biased region" description="Polar residues" evidence="13">
    <location>
        <begin position="1662"/>
        <end position="1684"/>
    </location>
</feature>
<keyword evidence="4" id="KW-0433">Leucine-rich repeat</keyword>
<dbReference type="SUPFAM" id="SSF52058">
    <property type="entry name" value="L domain-like"/>
    <property type="match status" value="1"/>
</dbReference>
<evidence type="ECO:0000256" key="12">
    <source>
        <dbReference type="ARBA" id="ARBA00048679"/>
    </source>
</evidence>
<feature type="region of interest" description="Disordered" evidence="13">
    <location>
        <begin position="837"/>
        <end position="909"/>
    </location>
</feature>
<dbReference type="InterPro" id="IPR011009">
    <property type="entry name" value="Kinase-like_dom_sf"/>
</dbReference>
<dbReference type="SMART" id="SM00220">
    <property type="entry name" value="S_TKc"/>
    <property type="match status" value="1"/>
</dbReference>